<feature type="transmembrane region" description="Helical" evidence="5">
    <location>
        <begin position="12"/>
        <end position="36"/>
    </location>
</feature>
<evidence type="ECO:0000256" key="1">
    <source>
        <dbReference type="ARBA" id="ARBA00004141"/>
    </source>
</evidence>
<dbReference type="InterPro" id="IPR019109">
    <property type="entry name" value="MamF_MmsF"/>
</dbReference>
<reference evidence="6" key="1">
    <citation type="submission" date="2021-05" db="EMBL/GenBank/DDBJ databases">
        <authorList>
            <person name="Pietrasiak N."/>
            <person name="Ward R."/>
            <person name="Stajich J.E."/>
            <person name="Kurbessoian T."/>
        </authorList>
    </citation>
    <scope>NUCLEOTIDE SEQUENCE</scope>
    <source>
        <strain evidence="6">JT2-VF2</strain>
    </source>
</reference>
<keyword evidence="4 5" id="KW-0472">Membrane</keyword>
<proteinExistence type="predicted"/>
<name>A0A951Q2B8_9NOST</name>
<comment type="caution">
    <text evidence="6">The sequence shown here is derived from an EMBL/GenBank/DDBJ whole genome shotgun (WGS) entry which is preliminary data.</text>
</comment>
<comment type="subcellular location">
    <subcellularLocation>
        <location evidence="1">Membrane</location>
        <topology evidence="1">Multi-pass membrane protein</topology>
    </subcellularLocation>
</comment>
<dbReference type="EMBL" id="JAHHHN010000024">
    <property type="protein sequence ID" value="MBW4564639.1"/>
    <property type="molecule type" value="Genomic_DNA"/>
</dbReference>
<evidence type="ECO:0000256" key="2">
    <source>
        <dbReference type="ARBA" id="ARBA00022692"/>
    </source>
</evidence>
<gene>
    <name evidence="6" type="ORF">KME32_26640</name>
</gene>
<organism evidence="6 7">
    <name type="scientific">Mojavia pulchra JT2-VF2</name>
    <dbReference type="NCBI Taxonomy" id="287848"/>
    <lineage>
        <taxon>Bacteria</taxon>
        <taxon>Bacillati</taxon>
        <taxon>Cyanobacteriota</taxon>
        <taxon>Cyanophyceae</taxon>
        <taxon>Nostocales</taxon>
        <taxon>Nostocaceae</taxon>
    </lineage>
</organism>
<evidence type="ECO:0000313" key="6">
    <source>
        <dbReference type="EMBL" id="MBW4564639.1"/>
    </source>
</evidence>
<protein>
    <submittedName>
        <fullName evidence="6">DUF4870 domain-containing protein</fullName>
    </submittedName>
</protein>
<keyword evidence="2 5" id="KW-0812">Transmembrane</keyword>
<evidence type="ECO:0000256" key="4">
    <source>
        <dbReference type="ARBA" id="ARBA00023136"/>
    </source>
</evidence>
<evidence type="ECO:0000256" key="5">
    <source>
        <dbReference type="SAM" id="Phobius"/>
    </source>
</evidence>
<sequence>MEDLTQRKILSALSHGAIFFSSTIVSIGIPIAILLISKDTVVKENAKEALNFHVTFYIYLFISILLCIVVIGYLLLIVLIIASFIMPIIAIAKVLSQPNMPYRYPSIFHFFININ</sequence>
<accession>A0A951Q2B8</accession>
<dbReference type="AlphaFoldDB" id="A0A951Q2B8"/>
<dbReference type="Pfam" id="PF09685">
    <property type="entry name" value="MamF_MmsF"/>
    <property type="match status" value="1"/>
</dbReference>
<dbReference type="Proteomes" id="UP000715781">
    <property type="component" value="Unassembled WGS sequence"/>
</dbReference>
<feature type="transmembrane region" description="Helical" evidence="5">
    <location>
        <begin position="56"/>
        <end position="89"/>
    </location>
</feature>
<keyword evidence="3 5" id="KW-1133">Transmembrane helix</keyword>
<reference evidence="6" key="2">
    <citation type="journal article" date="2022" name="Microbiol. Resour. Announc.">
        <title>Metagenome Sequencing to Explore Phylogenomics of Terrestrial Cyanobacteria.</title>
        <authorList>
            <person name="Ward R.D."/>
            <person name="Stajich J.E."/>
            <person name="Johansen J.R."/>
            <person name="Huntemann M."/>
            <person name="Clum A."/>
            <person name="Foster B."/>
            <person name="Foster B."/>
            <person name="Roux S."/>
            <person name="Palaniappan K."/>
            <person name="Varghese N."/>
            <person name="Mukherjee S."/>
            <person name="Reddy T.B.K."/>
            <person name="Daum C."/>
            <person name="Copeland A."/>
            <person name="Chen I.A."/>
            <person name="Ivanova N.N."/>
            <person name="Kyrpides N.C."/>
            <person name="Shapiro N."/>
            <person name="Eloe-Fadrosh E.A."/>
            <person name="Pietrasiak N."/>
        </authorList>
    </citation>
    <scope>NUCLEOTIDE SEQUENCE</scope>
    <source>
        <strain evidence="6">JT2-VF2</strain>
    </source>
</reference>
<evidence type="ECO:0000256" key="3">
    <source>
        <dbReference type="ARBA" id="ARBA00022989"/>
    </source>
</evidence>
<evidence type="ECO:0000313" key="7">
    <source>
        <dbReference type="Proteomes" id="UP000715781"/>
    </source>
</evidence>